<comment type="caution">
    <text evidence="2">The sequence shown here is derived from an EMBL/GenBank/DDBJ whole genome shotgun (WGS) entry which is preliminary data.</text>
</comment>
<feature type="domain" description="MOSC" evidence="1">
    <location>
        <begin position="184"/>
        <end position="347"/>
    </location>
</feature>
<dbReference type="PANTHER" id="PTHR14237">
    <property type="entry name" value="MOLYBDOPTERIN COFACTOR SULFURASE MOSC"/>
    <property type="match status" value="1"/>
</dbReference>
<sequence>MFLMSCTCYVPLYVPRLRAHFSEGVSSGARSVGKGTECGFRGELGRMAAAQTEEVHVKALYIYPVKSCRGIQVPQAFITPTGFKWDRQWLVVNSQGRFQTQRQISKMALIEVTMPPEALDCNWGALPPDAALCINAPGMEPLYIPLVPRVPLKEIENVTVWGWTGPALSEGVDADRWFSEFLGKPLHFVRYNNATILTDPRYAEGYQISFTDGYPFLLISQASLDALNEKLPVNLPINRFRPNIFVEGCKPFAEDTWATFTIGKSTFHGVKIRGRCKITTTDQRTAEVGTEPLQTLRTFRAGPLLASNIRNMRSDVFFGQNVVCEDPGMTINGVLPAIHVNDVVKAKQIISIEELMST</sequence>
<reference evidence="2" key="1">
    <citation type="submission" date="2020-06" db="EMBL/GenBank/DDBJ databases">
        <title>WGS assembly of Ceratodon purpureus strain R40.</title>
        <authorList>
            <person name="Carey S.B."/>
            <person name="Jenkins J."/>
            <person name="Shu S."/>
            <person name="Lovell J.T."/>
            <person name="Sreedasyam A."/>
            <person name="Maumus F."/>
            <person name="Tiley G.P."/>
            <person name="Fernandez-Pozo N."/>
            <person name="Barry K."/>
            <person name="Chen C."/>
            <person name="Wang M."/>
            <person name="Lipzen A."/>
            <person name="Daum C."/>
            <person name="Saski C.A."/>
            <person name="Payton A.C."/>
            <person name="Mcbreen J.C."/>
            <person name="Conrad R.E."/>
            <person name="Kollar L.M."/>
            <person name="Olsson S."/>
            <person name="Huttunen S."/>
            <person name="Landis J.B."/>
            <person name="Wickett N.J."/>
            <person name="Johnson M.G."/>
            <person name="Rensing S.A."/>
            <person name="Grimwood J."/>
            <person name="Schmutz J."/>
            <person name="Mcdaniel S.F."/>
        </authorList>
    </citation>
    <scope>NUCLEOTIDE SEQUENCE</scope>
    <source>
        <strain evidence="2">R40</strain>
    </source>
</reference>
<dbReference type="EMBL" id="CM026421">
    <property type="protein sequence ID" value="KAG0592000.1"/>
    <property type="molecule type" value="Genomic_DNA"/>
</dbReference>
<dbReference type="PROSITE" id="PS51340">
    <property type="entry name" value="MOSC"/>
    <property type="match status" value="1"/>
</dbReference>
<organism evidence="2 3">
    <name type="scientific">Ceratodon purpureus</name>
    <name type="common">Fire moss</name>
    <name type="synonym">Dicranum purpureum</name>
    <dbReference type="NCBI Taxonomy" id="3225"/>
    <lineage>
        <taxon>Eukaryota</taxon>
        <taxon>Viridiplantae</taxon>
        <taxon>Streptophyta</taxon>
        <taxon>Embryophyta</taxon>
        <taxon>Bryophyta</taxon>
        <taxon>Bryophytina</taxon>
        <taxon>Bryopsida</taxon>
        <taxon>Dicranidae</taxon>
        <taxon>Pseudoditrichales</taxon>
        <taxon>Ditrichaceae</taxon>
        <taxon>Ceratodon</taxon>
    </lineage>
</organism>
<accession>A0A8T0J7W1</accession>
<dbReference type="InterPro" id="IPR005302">
    <property type="entry name" value="MoCF_Sase_C"/>
</dbReference>
<dbReference type="PANTHER" id="PTHR14237:SF19">
    <property type="entry name" value="MITOCHONDRIAL AMIDOXIME REDUCING COMPONENT 1"/>
    <property type="match status" value="1"/>
</dbReference>
<dbReference type="AlphaFoldDB" id="A0A8T0J7W1"/>
<dbReference type="Pfam" id="PF03476">
    <property type="entry name" value="MOSC_N"/>
    <property type="match status" value="1"/>
</dbReference>
<evidence type="ECO:0000259" key="1">
    <source>
        <dbReference type="PROSITE" id="PS51340"/>
    </source>
</evidence>
<gene>
    <name evidence="2" type="ORF">KC19_1G217200</name>
</gene>
<evidence type="ECO:0000313" key="2">
    <source>
        <dbReference type="EMBL" id="KAG0592000.1"/>
    </source>
</evidence>
<dbReference type="OrthoDB" id="17255at2759"/>
<proteinExistence type="predicted"/>
<protein>
    <recommendedName>
        <fullName evidence="1">MOSC domain-containing protein</fullName>
    </recommendedName>
</protein>
<dbReference type="GO" id="GO:0003824">
    <property type="term" value="F:catalytic activity"/>
    <property type="evidence" value="ECO:0007669"/>
    <property type="project" value="InterPro"/>
</dbReference>
<evidence type="ECO:0000313" key="3">
    <source>
        <dbReference type="Proteomes" id="UP000822688"/>
    </source>
</evidence>
<keyword evidence="3" id="KW-1185">Reference proteome</keyword>
<dbReference type="Pfam" id="PF03473">
    <property type="entry name" value="MOSC"/>
    <property type="match status" value="1"/>
</dbReference>
<dbReference type="GO" id="GO:0030170">
    <property type="term" value="F:pyridoxal phosphate binding"/>
    <property type="evidence" value="ECO:0007669"/>
    <property type="project" value="InterPro"/>
</dbReference>
<dbReference type="GO" id="GO:0030151">
    <property type="term" value="F:molybdenum ion binding"/>
    <property type="evidence" value="ECO:0007669"/>
    <property type="project" value="InterPro"/>
</dbReference>
<dbReference type="Proteomes" id="UP000822688">
    <property type="component" value="Chromosome 1"/>
</dbReference>
<name>A0A8T0J7W1_CERPU</name>
<dbReference type="SUPFAM" id="SSF141673">
    <property type="entry name" value="MOSC N-terminal domain-like"/>
    <property type="match status" value="1"/>
</dbReference>
<dbReference type="InterPro" id="IPR005303">
    <property type="entry name" value="MOCOS_middle"/>
</dbReference>